<dbReference type="InterPro" id="IPR007438">
    <property type="entry name" value="DUF488"/>
</dbReference>
<dbReference type="PANTHER" id="PTHR39337:SF1">
    <property type="entry name" value="BLR5642 PROTEIN"/>
    <property type="match status" value="1"/>
</dbReference>
<dbReference type="RefSeq" id="WP_102069388.1">
    <property type="nucleotide sequence ID" value="NZ_PDNV01000004.1"/>
</dbReference>
<dbReference type="AlphaFoldDB" id="A0A2N4UHZ6"/>
<dbReference type="PANTHER" id="PTHR39337">
    <property type="entry name" value="BLR5642 PROTEIN"/>
    <property type="match status" value="1"/>
</dbReference>
<reference evidence="1 2" key="1">
    <citation type="submission" date="2017-10" db="EMBL/GenBank/DDBJ databases">
        <title>Two draft genome sequences of Pusillimonas sp. strains isolated from a nitrate- and radionuclide-contaminated groundwater in Russia.</title>
        <authorList>
            <person name="Grouzdev D.S."/>
            <person name="Tourova T.P."/>
            <person name="Goeva M.A."/>
            <person name="Babich T.L."/>
            <person name="Sokolova D.S."/>
            <person name="Abdullin R."/>
            <person name="Poltaraus A.B."/>
            <person name="Toshchakov S.V."/>
            <person name="Nazina T.N."/>
        </authorList>
    </citation>
    <scope>NUCLEOTIDE SEQUENCE [LARGE SCALE GENOMIC DNA]</scope>
    <source>
        <strain evidence="1 2">JR1/69-2-13</strain>
    </source>
</reference>
<dbReference type="InterPro" id="IPR014519">
    <property type="entry name" value="UCP024492"/>
</dbReference>
<sequence>MTRESTATGTDYPRTIWTIGHSTRPIEEFLTLLAEFEIETVVDVRSFPGSRKYPHYGKDALAATLQGHGLAYQWFQILGGRRRTSPDSPNTAWRNTSFRGYADYMSTPEFAEGLEALLKMASASRIALMCAEAVWWRCHRSMISDALCVRGVKVLHIMDDEHAVVHPMTSPARVNDGTLTYGAAPPATND</sequence>
<evidence type="ECO:0000313" key="1">
    <source>
        <dbReference type="EMBL" id="PLC54620.1"/>
    </source>
</evidence>
<comment type="caution">
    <text evidence="1">The sequence shown here is derived from an EMBL/GenBank/DDBJ whole genome shotgun (WGS) entry which is preliminary data.</text>
</comment>
<proteinExistence type="predicted"/>
<keyword evidence="2" id="KW-1185">Reference proteome</keyword>
<protein>
    <recommendedName>
        <fullName evidence="3">DUF488 domain-containing protein</fullName>
    </recommendedName>
</protein>
<evidence type="ECO:0000313" key="2">
    <source>
        <dbReference type="Proteomes" id="UP000234328"/>
    </source>
</evidence>
<dbReference type="EMBL" id="PDNV01000004">
    <property type="protein sequence ID" value="PLC54620.1"/>
    <property type="molecule type" value="Genomic_DNA"/>
</dbReference>
<dbReference type="Proteomes" id="UP000234328">
    <property type="component" value="Unassembled WGS sequence"/>
</dbReference>
<dbReference type="Pfam" id="PF04343">
    <property type="entry name" value="DUF488"/>
    <property type="match status" value="1"/>
</dbReference>
<name>A0A2N4UHZ6_9BURK</name>
<evidence type="ECO:0008006" key="3">
    <source>
        <dbReference type="Google" id="ProtNLM"/>
    </source>
</evidence>
<dbReference type="OrthoDB" id="9789109at2"/>
<organism evidence="1 2">
    <name type="scientific">Pollutimonas nitritireducens</name>
    <dbReference type="NCBI Taxonomy" id="2045209"/>
    <lineage>
        <taxon>Bacteria</taxon>
        <taxon>Pseudomonadati</taxon>
        <taxon>Pseudomonadota</taxon>
        <taxon>Betaproteobacteria</taxon>
        <taxon>Burkholderiales</taxon>
        <taxon>Alcaligenaceae</taxon>
        <taxon>Pollutimonas</taxon>
    </lineage>
</organism>
<dbReference type="PIRSF" id="PIRSF024492">
    <property type="entry name" value="UCP024492"/>
    <property type="match status" value="1"/>
</dbReference>
<accession>A0A2N4UHZ6</accession>
<gene>
    <name evidence="1" type="ORF">CR155_07595</name>
</gene>